<dbReference type="RefSeq" id="WP_272463690.1">
    <property type="nucleotide sequence ID" value="NZ_JAPFQL010000110.1"/>
</dbReference>
<dbReference type="CDD" id="cd00085">
    <property type="entry name" value="HNHc"/>
    <property type="match status" value="1"/>
</dbReference>
<feature type="region of interest" description="Disordered" evidence="2">
    <location>
        <begin position="429"/>
        <end position="449"/>
    </location>
</feature>
<evidence type="ECO:0000256" key="1">
    <source>
        <dbReference type="ARBA" id="ARBA00023450"/>
    </source>
</evidence>
<dbReference type="GO" id="GO:0004519">
    <property type="term" value="F:endonuclease activity"/>
    <property type="evidence" value="ECO:0007669"/>
    <property type="project" value="UniProtKB-KW"/>
</dbReference>
<proteinExistence type="inferred from homology"/>
<organism evidence="4 5">
    <name type="scientific">Intrasporangium calvum</name>
    <dbReference type="NCBI Taxonomy" id="53358"/>
    <lineage>
        <taxon>Bacteria</taxon>
        <taxon>Bacillati</taxon>
        <taxon>Actinomycetota</taxon>
        <taxon>Actinomycetes</taxon>
        <taxon>Micrococcales</taxon>
        <taxon>Intrasporangiaceae</taxon>
        <taxon>Intrasporangium</taxon>
    </lineage>
</organism>
<dbReference type="InterPro" id="IPR003870">
    <property type="entry name" value="DUF222"/>
</dbReference>
<keyword evidence="4" id="KW-0378">Hydrolase</keyword>
<evidence type="ECO:0000256" key="2">
    <source>
        <dbReference type="SAM" id="MobiDB-lite"/>
    </source>
</evidence>
<gene>
    <name evidence="4" type="ORF">OO014_17920</name>
</gene>
<dbReference type="SMART" id="SM00507">
    <property type="entry name" value="HNHc"/>
    <property type="match status" value="1"/>
</dbReference>
<sequence length="449" mass="47184">MSGVTMVRAEELIEAQGLVAALELATQVVARLASDFPTWSLPESDVSAGVAGAQQLAALSQTLTAVLAREAHSRSLGSGDGLSRIDWLKAQAPALDGGGGGASAPALALVGAAMTEPRWAALSEKVTSGRVSVAQAAVVLRLHQDVARIADPEHLDGIITAIVENIEHLSVKQLGRVAAQARAALKPPAELDREDEGRRLGRALSKVGTVAGFTEYLLRLDPEGAAILDAAIDPLARPRPELAWTGETSTDPRTAATRRADALLELVGRAVAAPHGVTRTPRTRLVVTMTLEALLEQVRGAGLADNDAVLSPGTARRLACEAQIIPTVLGGPSQVLDQGFTERYFTAAQRLALARRDQGCSFPGCTIPPQWCDAHHVQHWSRGGPTDLANGALLCGRHHTIVHQRDLTADVRPDGVTWLTTAGHPITIGPRAPQLPWTGPHADDLPVGA</sequence>
<dbReference type="Pfam" id="PF02720">
    <property type="entry name" value="DUF222"/>
    <property type="match status" value="1"/>
</dbReference>
<dbReference type="Pfam" id="PF01844">
    <property type="entry name" value="HNH"/>
    <property type="match status" value="1"/>
</dbReference>
<evidence type="ECO:0000313" key="4">
    <source>
        <dbReference type="EMBL" id="MDC5699131.1"/>
    </source>
</evidence>
<comment type="caution">
    <text evidence="4">The sequence shown here is derived from an EMBL/GenBank/DDBJ whole genome shotgun (WGS) entry which is preliminary data.</text>
</comment>
<accession>A0ABT5GM56</accession>
<keyword evidence="5" id="KW-1185">Reference proteome</keyword>
<feature type="domain" description="HNH nuclease" evidence="3">
    <location>
        <begin position="348"/>
        <end position="400"/>
    </location>
</feature>
<dbReference type="EMBL" id="JAPFQL010000110">
    <property type="protein sequence ID" value="MDC5699131.1"/>
    <property type="molecule type" value="Genomic_DNA"/>
</dbReference>
<reference evidence="4 5" key="1">
    <citation type="submission" date="2022-11" db="EMBL/GenBank/DDBJ databases">
        <title>Anaerobic phenanthrene biodegradation by a DNRA strain PheN6.</title>
        <authorList>
            <person name="Zhang Z."/>
        </authorList>
    </citation>
    <scope>NUCLEOTIDE SEQUENCE [LARGE SCALE GENOMIC DNA]</scope>
    <source>
        <strain evidence="4 5">PheN6</strain>
    </source>
</reference>
<dbReference type="Proteomes" id="UP001150259">
    <property type="component" value="Unassembled WGS sequence"/>
</dbReference>
<dbReference type="Gene3D" id="1.10.30.50">
    <property type="match status" value="1"/>
</dbReference>
<protein>
    <submittedName>
        <fullName evidence="4">HNH endonuclease</fullName>
    </submittedName>
</protein>
<name>A0ABT5GM56_9MICO</name>
<evidence type="ECO:0000313" key="5">
    <source>
        <dbReference type="Proteomes" id="UP001150259"/>
    </source>
</evidence>
<dbReference type="InterPro" id="IPR002711">
    <property type="entry name" value="HNH"/>
</dbReference>
<keyword evidence="4" id="KW-0540">Nuclease</keyword>
<dbReference type="InterPro" id="IPR003615">
    <property type="entry name" value="HNH_nuc"/>
</dbReference>
<comment type="similarity">
    <text evidence="1">Belongs to the Rv1128c/1148c/1588c/1702c/1945/3466 family.</text>
</comment>
<keyword evidence="4" id="KW-0255">Endonuclease</keyword>
<evidence type="ECO:0000259" key="3">
    <source>
        <dbReference type="SMART" id="SM00507"/>
    </source>
</evidence>